<organism evidence="2 3">
    <name type="scientific">Chitinophaga solisilvae</name>
    <dbReference type="NCBI Taxonomy" id="1233460"/>
    <lineage>
        <taxon>Bacteria</taxon>
        <taxon>Pseudomonadati</taxon>
        <taxon>Bacteroidota</taxon>
        <taxon>Chitinophagia</taxon>
        <taxon>Chitinophagales</taxon>
        <taxon>Chitinophagaceae</taxon>
        <taxon>Chitinophaga</taxon>
    </lineage>
</organism>
<gene>
    <name evidence="2" type="ORF">ECE50_001995</name>
</gene>
<dbReference type="AlphaFoldDB" id="A0A433WF98"/>
<accession>A0A433WF98</accession>
<evidence type="ECO:0000313" key="3">
    <source>
        <dbReference type="Proteomes" id="UP000281028"/>
    </source>
</evidence>
<reference evidence="2" key="1">
    <citation type="submission" date="2020-05" db="EMBL/GenBank/DDBJ databases">
        <title>Chitinophaga laudate sp. nov., isolated from a tropical peat swamp.</title>
        <authorList>
            <person name="Goh C.B.S."/>
            <person name="Lee M.S."/>
            <person name="Parimannan S."/>
            <person name="Pasbakhsh P."/>
            <person name="Yule C.M."/>
            <person name="Rajandas H."/>
            <person name="Loke S."/>
            <person name="Croft L."/>
            <person name="Tan J.B.L."/>
        </authorList>
    </citation>
    <scope>NUCLEOTIDE SEQUENCE</scope>
    <source>
        <strain evidence="2">Mgbs1</strain>
    </source>
</reference>
<sequence length="112" mass="12507">MKNFLLVFRVDLNAPQRTPEQAQANMQQWMDWISKLAAGNNLVDAGQRLYPHGKVVRPQHIVTDGPYMELKEAVGGFTIIKASSLEEAVELTRECPVFAGGGNVEVREIWAI</sequence>
<keyword evidence="3" id="KW-1185">Reference proteome</keyword>
<dbReference type="InterPro" id="IPR005545">
    <property type="entry name" value="YCII"/>
</dbReference>
<dbReference type="Gene3D" id="3.30.70.1060">
    <property type="entry name" value="Dimeric alpha+beta barrel"/>
    <property type="match status" value="1"/>
</dbReference>
<protein>
    <submittedName>
        <fullName evidence="2">Transcription initiation protein</fullName>
    </submittedName>
</protein>
<dbReference type="Pfam" id="PF03795">
    <property type="entry name" value="YCII"/>
    <property type="match status" value="1"/>
</dbReference>
<dbReference type="EMBL" id="RIAR02000001">
    <property type="protein sequence ID" value="NSL85584.1"/>
    <property type="molecule type" value="Genomic_DNA"/>
</dbReference>
<proteinExistence type="inferred from homology"/>
<dbReference type="PANTHER" id="PTHR35174:SF3">
    <property type="entry name" value="BLL7171 PROTEIN"/>
    <property type="match status" value="1"/>
</dbReference>
<dbReference type="OrthoDB" id="7782105at2"/>
<dbReference type="Proteomes" id="UP000281028">
    <property type="component" value="Unassembled WGS sequence"/>
</dbReference>
<evidence type="ECO:0000313" key="2">
    <source>
        <dbReference type="EMBL" id="NSL85584.1"/>
    </source>
</evidence>
<name>A0A433WF98_9BACT</name>
<dbReference type="SUPFAM" id="SSF54909">
    <property type="entry name" value="Dimeric alpha+beta barrel"/>
    <property type="match status" value="1"/>
</dbReference>
<comment type="caution">
    <text evidence="2">The sequence shown here is derived from an EMBL/GenBank/DDBJ whole genome shotgun (WGS) entry which is preliminary data.</text>
</comment>
<evidence type="ECO:0000256" key="1">
    <source>
        <dbReference type="ARBA" id="ARBA00007689"/>
    </source>
</evidence>
<comment type="similarity">
    <text evidence="1">Belongs to the YciI family.</text>
</comment>
<dbReference type="InterPro" id="IPR011008">
    <property type="entry name" value="Dimeric_a/b-barrel"/>
</dbReference>
<dbReference type="PANTHER" id="PTHR35174">
    <property type="entry name" value="BLL7171 PROTEIN-RELATED"/>
    <property type="match status" value="1"/>
</dbReference>